<dbReference type="RefSeq" id="WP_070802375.1">
    <property type="nucleotide sequence ID" value="NZ_MLTE01000014.1"/>
</dbReference>
<reference evidence="5" key="1">
    <citation type="submission" date="2016-09" db="EMBL/GenBank/DDBJ databases">
        <title>Whole genome sequencing of Salmonella enterica.</title>
        <authorList>
            <person name="Bell R."/>
        </authorList>
    </citation>
    <scope>NUCLEOTIDE SEQUENCE [LARGE SCALE GENOMIC DNA]</scope>
    <source>
        <strain evidence="5">CFSAN044929</strain>
    </source>
</reference>
<dbReference type="EMBL" id="AAACVH010000168">
    <property type="protein sequence ID" value="EAA8668906.1"/>
    <property type="molecule type" value="Genomic_DNA"/>
</dbReference>
<dbReference type="AlphaFoldDB" id="A0A3F3IUK9"/>
<dbReference type="Proteomes" id="UP000839834">
    <property type="component" value="Unassembled WGS sequence"/>
</dbReference>
<dbReference type="Proteomes" id="UP000885283">
    <property type="component" value="Unassembled WGS sequence"/>
</dbReference>
<organism evidence="5">
    <name type="scientific">Salmonella enterica</name>
    <name type="common">Salmonella choleraesuis</name>
    <dbReference type="NCBI Taxonomy" id="28901"/>
    <lineage>
        <taxon>Bacteria</taxon>
        <taxon>Pseudomonadati</taxon>
        <taxon>Pseudomonadota</taxon>
        <taxon>Gammaproteobacteria</taxon>
        <taxon>Enterobacterales</taxon>
        <taxon>Enterobacteriaceae</taxon>
        <taxon>Salmonella</taxon>
    </lineage>
</organism>
<feature type="domain" description="Post-SET" evidence="1">
    <location>
        <begin position="29"/>
        <end position="45"/>
    </location>
</feature>
<dbReference type="InterPro" id="IPR003616">
    <property type="entry name" value="Post-SET_dom"/>
</dbReference>
<evidence type="ECO:0000313" key="2">
    <source>
        <dbReference type="EMBL" id="EAA8668906.1"/>
    </source>
</evidence>
<gene>
    <name evidence="4" type="ORF">A7E06_15060</name>
    <name evidence="5" type="ORF">A7S51_19025</name>
    <name evidence="3" type="ORF">KO51_29070</name>
    <name evidence="2" type="ORF">NL99_29380</name>
</gene>
<dbReference type="PROSITE" id="PS50868">
    <property type="entry name" value="POST_SET"/>
    <property type="match status" value="1"/>
</dbReference>
<sequence>MSYAHHGMTNTKLYNVFKGMKGRTRSATKRSKCYCGIKICEEWLNDSSLFIKWALENGYKEGMQIDRIDNLSGYSPENCRFVTPKENANNRVNNIVITVDGEVNTIAYFSDKYGIKHHTIVTRLKRGWDSESAVKKPLSKGVKNGRPYSKID</sequence>
<protein>
    <recommendedName>
        <fullName evidence="1">Post-SET domain-containing protein</fullName>
    </recommendedName>
</protein>
<dbReference type="Proteomes" id="UP000866740">
    <property type="component" value="Unassembled WGS sequence"/>
</dbReference>
<name>A0A3F3IUK9_SALER</name>
<dbReference type="Proteomes" id="UP000839530">
    <property type="component" value="Unassembled WGS sequence"/>
</dbReference>
<dbReference type="EMBL" id="RSUV01000010">
    <property type="protein sequence ID" value="MIV44803.1"/>
    <property type="molecule type" value="Genomic_DNA"/>
</dbReference>
<comment type="caution">
    <text evidence="5">The sequence shown here is derived from an EMBL/GenBank/DDBJ whole genome shotgun (WGS) entry which is preliminary data.</text>
</comment>
<reference evidence="2" key="2">
    <citation type="submission" date="2018-08" db="EMBL/GenBank/DDBJ databases">
        <authorList>
            <consortium name="GenomeTrakr network: Whole genome sequencing for foodborne pathogen traceback"/>
        </authorList>
    </citation>
    <scope>NUCLEOTIDE SEQUENCE [LARGE SCALE GENOMIC DNA]</scope>
    <source>
        <strain evidence="4">CFSAN048114</strain>
        <strain evidence="3">FLUFL-1338</strain>
        <strain evidence="2">FLUFL-367</strain>
    </source>
</reference>
<dbReference type="EMBL" id="MLTE01000014">
    <property type="protein sequence ID" value="OHJ49910.1"/>
    <property type="molecule type" value="Genomic_DNA"/>
</dbReference>
<proteinExistence type="predicted"/>
<evidence type="ECO:0000313" key="3">
    <source>
        <dbReference type="EMBL" id="MIK95391.1"/>
    </source>
</evidence>
<dbReference type="EMBL" id="RSMR01000134">
    <property type="protein sequence ID" value="MIK95391.1"/>
    <property type="molecule type" value="Genomic_DNA"/>
</dbReference>
<evidence type="ECO:0000259" key="1">
    <source>
        <dbReference type="PROSITE" id="PS50868"/>
    </source>
</evidence>
<evidence type="ECO:0000313" key="5">
    <source>
        <dbReference type="EMBL" id="OHJ49910.1"/>
    </source>
</evidence>
<evidence type="ECO:0000313" key="4">
    <source>
        <dbReference type="EMBL" id="MIV44803.1"/>
    </source>
</evidence>
<accession>A0A3F3IUK9</accession>